<gene>
    <name evidence="2" type="ORF">POF43_023205</name>
    <name evidence="3" type="ORF">POF50_025305</name>
</gene>
<dbReference type="Pfam" id="PF07332">
    <property type="entry name" value="Phage_holin_3_6"/>
    <property type="match status" value="1"/>
</dbReference>
<feature type="transmembrane region" description="Helical" evidence="1">
    <location>
        <begin position="86"/>
        <end position="107"/>
    </location>
</feature>
<evidence type="ECO:0000313" key="3">
    <source>
        <dbReference type="EMBL" id="MDI5972619.1"/>
    </source>
</evidence>
<evidence type="ECO:0000313" key="2">
    <source>
        <dbReference type="EMBL" id="MDI5965598.1"/>
    </source>
</evidence>
<accession>A0AA90H8U7</accession>
<proteinExistence type="predicted"/>
<organism evidence="3">
    <name type="scientific">Streptantibioticus silvisoli</name>
    <dbReference type="NCBI Taxonomy" id="2705255"/>
    <lineage>
        <taxon>Bacteria</taxon>
        <taxon>Bacillati</taxon>
        <taxon>Actinomycetota</taxon>
        <taxon>Actinomycetes</taxon>
        <taxon>Kitasatosporales</taxon>
        <taxon>Streptomycetaceae</taxon>
        <taxon>Streptantibioticus</taxon>
    </lineage>
</organism>
<dbReference type="RefSeq" id="WP_271318107.1">
    <property type="nucleotide sequence ID" value="NZ_JAAGKO020000038.1"/>
</dbReference>
<dbReference type="EMBL" id="JABXJJ020000034">
    <property type="protein sequence ID" value="MDI5972619.1"/>
    <property type="molecule type" value="Genomic_DNA"/>
</dbReference>
<keyword evidence="4" id="KW-1185">Reference proteome</keyword>
<name>A0AA90H8U7_9ACTN</name>
<protein>
    <submittedName>
        <fullName evidence="3">Phage holin family protein</fullName>
    </submittedName>
</protein>
<dbReference type="AlphaFoldDB" id="A0AA90H8U7"/>
<keyword evidence="1" id="KW-1133">Transmembrane helix</keyword>
<sequence>MVANSSVSHRPADTQSSVGVLVQQASAQMSELVRQEMRLARAEMAQKGKKAGLGGGMFGGAGLLSVIALQALGAAAIAALTLVLPLWASCLIVAGALLAVAGVMALVGRREFHRAVPPTPQGAIDGVRADVEEIKERAHR</sequence>
<reference evidence="3 4" key="1">
    <citation type="submission" date="2023-05" db="EMBL/GenBank/DDBJ databases">
        <title>Streptantibioticus silvisoli sp. nov., acidotolerant actinomycetes 1 from pine litter.</title>
        <authorList>
            <person name="Swiecimska M."/>
            <person name="Golinska P."/>
            <person name="Sangal V."/>
            <person name="Wachnowicz B."/>
            <person name="Goodfellow M."/>
        </authorList>
    </citation>
    <scope>NUCLEOTIDE SEQUENCE</scope>
    <source>
        <strain evidence="3">SL13</strain>
        <strain evidence="2 4">SL54</strain>
    </source>
</reference>
<dbReference type="InterPro" id="IPR009937">
    <property type="entry name" value="Phage_holin_3_6"/>
</dbReference>
<feature type="transmembrane region" description="Helical" evidence="1">
    <location>
        <begin position="51"/>
        <end position="80"/>
    </location>
</feature>
<dbReference type="EMBL" id="JAAGKO020000038">
    <property type="protein sequence ID" value="MDI5965598.1"/>
    <property type="molecule type" value="Genomic_DNA"/>
</dbReference>
<keyword evidence="1" id="KW-0812">Transmembrane</keyword>
<keyword evidence="1" id="KW-0472">Membrane</keyword>
<dbReference type="Proteomes" id="UP001156398">
    <property type="component" value="Unassembled WGS sequence"/>
</dbReference>
<comment type="caution">
    <text evidence="3">The sequence shown here is derived from an EMBL/GenBank/DDBJ whole genome shotgun (WGS) entry which is preliminary data.</text>
</comment>
<evidence type="ECO:0000313" key="4">
    <source>
        <dbReference type="Proteomes" id="UP001156398"/>
    </source>
</evidence>
<evidence type="ECO:0000256" key="1">
    <source>
        <dbReference type="SAM" id="Phobius"/>
    </source>
</evidence>